<name>A0A4Y2A2N1_ARAVE</name>
<dbReference type="PANTHER" id="PTHR47331">
    <property type="entry name" value="PHD-TYPE DOMAIN-CONTAINING PROTEIN"/>
    <property type="match status" value="1"/>
</dbReference>
<dbReference type="OrthoDB" id="6420241at2759"/>
<dbReference type="AlphaFoldDB" id="A0A4Y2A2N1"/>
<comment type="caution">
    <text evidence="2">The sequence shown here is derived from an EMBL/GenBank/DDBJ whole genome shotgun (WGS) entry which is preliminary data.</text>
</comment>
<proteinExistence type="predicted"/>
<dbReference type="EMBL" id="BGPR01000004">
    <property type="protein sequence ID" value="GBL73950.1"/>
    <property type="molecule type" value="Genomic_DNA"/>
</dbReference>
<accession>A0A4Y2A2N1</accession>
<reference evidence="2 3" key="1">
    <citation type="journal article" date="2019" name="Sci. Rep.">
        <title>Orb-weaving spider Araneus ventricosus genome elucidates the spidroin gene catalogue.</title>
        <authorList>
            <person name="Kono N."/>
            <person name="Nakamura H."/>
            <person name="Ohtoshi R."/>
            <person name="Moran D.A.P."/>
            <person name="Shinohara A."/>
            <person name="Yoshida Y."/>
            <person name="Fujiwara M."/>
            <person name="Mori M."/>
            <person name="Tomita M."/>
            <person name="Arakawa K."/>
        </authorList>
    </citation>
    <scope>NUCLEOTIDE SEQUENCE [LARGE SCALE GENOMIC DNA]</scope>
</reference>
<evidence type="ECO:0000313" key="3">
    <source>
        <dbReference type="Proteomes" id="UP000499080"/>
    </source>
</evidence>
<dbReference type="Proteomes" id="UP000499080">
    <property type="component" value="Unassembled WGS sequence"/>
</dbReference>
<dbReference type="Pfam" id="PF18701">
    <property type="entry name" value="DUF5641"/>
    <property type="match status" value="1"/>
</dbReference>
<feature type="domain" description="DUF5641" evidence="1">
    <location>
        <begin position="53"/>
        <end position="146"/>
    </location>
</feature>
<organism evidence="2 3">
    <name type="scientific">Araneus ventricosus</name>
    <name type="common">Orbweaver spider</name>
    <name type="synonym">Epeira ventricosa</name>
    <dbReference type="NCBI Taxonomy" id="182803"/>
    <lineage>
        <taxon>Eukaryota</taxon>
        <taxon>Metazoa</taxon>
        <taxon>Ecdysozoa</taxon>
        <taxon>Arthropoda</taxon>
        <taxon>Chelicerata</taxon>
        <taxon>Arachnida</taxon>
        <taxon>Araneae</taxon>
        <taxon>Araneomorphae</taxon>
        <taxon>Entelegynae</taxon>
        <taxon>Araneoidea</taxon>
        <taxon>Araneidae</taxon>
        <taxon>Araneus</taxon>
    </lineage>
</organism>
<evidence type="ECO:0000259" key="1">
    <source>
        <dbReference type="Pfam" id="PF18701"/>
    </source>
</evidence>
<gene>
    <name evidence="2" type="ORF">AVEN_230884_1</name>
</gene>
<sequence length="154" mass="18085">MINSRPITHIYDDLSEPSSLTPAHFLIGKRLLSLPVTRLSREELIGSSNSLIKRYEHQQNLLNHFWYRWRKHYLPFLRSLNICPPTNVSSQFKVDDVVLVHGYRYPRNMWTMGKIIETHPGRDDKICSCLIKTANGNLRRPVQLLYNLEVNNNE</sequence>
<evidence type="ECO:0000313" key="2">
    <source>
        <dbReference type="EMBL" id="GBL73950.1"/>
    </source>
</evidence>
<dbReference type="InterPro" id="IPR040676">
    <property type="entry name" value="DUF5641"/>
</dbReference>
<protein>
    <recommendedName>
        <fullName evidence="1">DUF5641 domain-containing protein</fullName>
    </recommendedName>
</protein>
<keyword evidence="3" id="KW-1185">Reference proteome</keyword>